<sequence length="37" mass="4407">MPNTNLANSKQWQGQFDLQIFFTPTLKIKHNYQLPFP</sequence>
<proteinExistence type="predicted"/>
<accession>M1WZS7</accession>
<evidence type="ECO:0000313" key="2">
    <source>
        <dbReference type="Proteomes" id="UP000053051"/>
    </source>
</evidence>
<keyword evidence="2" id="KW-1185">Reference proteome</keyword>
<comment type="caution">
    <text evidence="1">The sequence shown here is derived from an EMBL/GenBank/DDBJ whole genome shotgun (WGS) entry which is preliminary data.</text>
</comment>
<reference evidence="1 2" key="1">
    <citation type="submission" date="2012-05" db="EMBL/GenBank/DDBJ databases">
        <authorList>
            <person name="Hilton J."/>
        </authorList>
    </citation>
    <scope>NUCLEOTIDE SEQUENCE [LARGE SCALE GENOMIC DNA]</scope>
    <source>
        <strain evidence="1 2">HH01</strain>
    </source>
</reference>
<dbReference type="AlphaFoldDB" id="M1WZS7"/>
<protein>
    <submittedName>
        <fullName evidence="1">Uncharacterized protein</fullName>
    </submittedName>
</protein>
<evidence type="ECO:0000313" key="1">
    <source>
        <dbReference type="EMBL" id="CCH67857.1"/>
    </source>
</evidence>
<gene>
    <name evidence="1" type="ORF">RINTHH_17020</name>
</gene>
<organism evidence="1 2">
    <name type="scientific">Richelia intracellularis HH01</name>
    <dbReference type="NCBI Taxonomy" id="1165094"/>
    <lineage>
        <taxon>Bacteria</taxon>
        <taxon>Bacillati</taxon>
        <taxon>Cyanobacteriota</taxon>
        <taxon>Cyanophyceae</taxon>
        <taxon>Nostocales</taxon>
        <taxon>Nostocaceae</taxon>
        <taxon>Richelia</taxon>
    </lineage>
</organism>
<reference evidence="2" key="2">
    <citation type="submission" date="2016-01" db="EMBL/GenBank/DDBJ databases">
        <title>Diatom-associated endosymboitic cyanobacterium lacks core nitrogen metabolism enzymes.</title>
        <authorList>
            <person name="Hilton J.A."/>
            <person name="Foster R.A."/>
            <person name="Tripp H.J."/>
            <person name="Carter B.J."/>
            <person name="Zehr J.P."/>
            <person name="Villareal T.A."/>
        </authorList>
    </citation>
    <scope>NUCLEOTIDE SEQUENCE [LARGE SCALE GENOMIC DNA]</scope>
    <source>
        <strain evidence="2">HH01</strain>
    </source>
</reference>
<dbReference type="EMBL" id="CAIY01000068">
    <property type="protein sequence ID" value="CCH67857.1"/>
    <property type="molecule type" value="Genomic_DNA"/>
</dbReference>
<dbReference type="Proteomes" id="UP000053051">
    <property type="component" value="Unassembled WGS sequence"/>
</dbReference>
<name>M1WZS7_9NOST</name>